<sequence>MFYHSGYTLIFCKINCISTGSVLLSSVETTHFNRHCVL</sequence>
<organism evidence="1">
    <name type="scientific">Arundo donax</name>
    <name type="common">Giant reed</name>
    <name type="synonym">Donax arundinaceus</name>
    <dbReference type="NCBI Taxonomy" id="35708"/>
    <lineage>
        <taxon>Eukaryota</taxon>
        <taxon>Viridiplantae</taxon>
        <taxon>Streptophyta</taxon>
        <taxon>Embryophyta</taxon>
        <taxon>Tracheophyta</taxon>
        <taxon>Spermatophyta</taxon>
        <taxon>Magnoliopsida</taxon>
        <taxon>Liliopsida</taxon>
        <taxon>Poales</taxon>
        <taxon>Poaceae</taxon>
        <taxon>PACMAD clade</taxon>
        <taxon>Arundinoideae</taxon>
        <taxon>Arundineae</taxon>
        <taxon>Arundo</taxon>
    </lineage>
</organism>
<dbReference type="EMBL" id="GBRH01181513">
    <property type="protein sequence ID" value="JAE16383.1"/>
    <property type="molecule type" value="Transcribed_RNA"/>
</dbReference>
<proteinExistence type="predicted"/>
<reference evidence="1" key="1">
    <citation type="submission" date="2014-09" db="EMBL/GenBank/DDBJ databases">
        <authorList>
            <person name="Magalhaes I.L.F."/>
            <person name="Oliveira U."/>
            <person name="Santos F.R."/>
            <person name="Vidigal T.H.D.A."/>
            <person name="Brescovit A.D."/>
            <person name="Santos A.J."/>
        </authorList>
    </citation>
    <scope>NUCLEOTIDE SEQUENCE</scope>
    <source>
        <tissue evidence="1">Shoot tissue taken approximately 20 cm above the soil surface</tissue>
    </source>
</reference>
<protein>
    <submittedName>
        <fullName evidence="1">Uncharacterized protein</fullName>
    </submittedName>
</protein>
<accession>A0A0A9G6S7</accession>
<evidence type="ECO:0000313" key="1">
    <source>
        <dbReference type="EMBL" id="JAE16383.1"/>
    </source>
</evidence>
<dbReference type="AlphaFoldDB" id="A0A0A9G6S7"/>
<reference evidence="1" key="2">
    <citation type="journal article" date="2015" name="Data Brief">
        <title>Shoot transcriptome of the giant reed, Arundo donax.</title>
        <authorList>
            <person name="Barrero R.A."/>
            <person name="Guerrero F.D."/>
            <person name="Moolhuijzen P."/>
            <person name="Goolsby J.A."/>
            <person name="Tidwell J."/>
            <person name="Bellgard S.E."/>
            <person name="Bellgard M.I."/>
        </authorList>
    </citation>
    <scope>NUCLEOTIDE SEQUENCE</scope>
    <source>
        <tissue evidence="1">Shoot tissue taken approximately 20 cm above the soil surface</tissue>
    </source>
</reference>
<name>A0A0A9G6S7_ARUDO</name>